<dbReference type="PANTHER" id="PTHR30329:SF21">
    <property type="entry name" value="LIPOPROTEIN YIAD-RELATED"/>
    <property type="match status" value="1"/>
</dbReference>
<dbReference type="Pfam" id="PF00691">
    <property type="entry name" value="OmpA"/>
    <property type="match status" value="1"/>
</dbReference>
<evidence type="ECO:0000259" key="3">
    <source>
        <dbReference type="PROSITE" id="PS51123"/>
    </source>
</evidence>
<dbReference type="PANTHER" id="PTHR30329">
    <property type="entry name" value="STATOR ELEMENT OF FLAGELLAR MOTOR COMPLEX"/>
    <property type="match status" value="1"/>
</dbReference>
<dbReference type="InterPro" id="IPR006665">
    <property type="entry name" value="OmpA-like"/>
</dbReference>
<dbReference type="RefSeq" id="WP_216873166.1">
    <property type="nucleotide sequence ID" value="NZ_JAERQM010000001.1"/>
</dbReference>
<evidence type="ECO:0000313" key="5">
    <source>
        <dbReference type="Proteomes" id="UP000689967"/>
    </source>
</evidence>
<keyword evidence="5" id="KW-1185">Reference proteome</keyword>
<evidence type="ECO:0000313" key="4">
    <source>
        <dbReference type="EMBL" id="MBU8542875.1"/>
    </source>
</evidence>
<evidence type="ECO:0000256" key="1">
    <source>
        <dbReference type="PROSITE-ProRule" id="PRU00473"/>
    </source>
</evidence>
<evidence type="ECO:0000256" key="2">
    <source>
        <dbReference type="SAM" id="SignalP"/>
    </source>
</evidence>
<dbReference type="PROSITE" id="PS51123">
    <property type="entry name" value="OMPA_2"/>
    <property type="match status" value="1"/>
</dbReference>
<name>A0ABS6H695_9PROT</name>
<gene>
    <name evidence="4" type="ORF">JJQ90_04125</name>
</gene>
<dbReference type="CDD" id="cd07185">
    <property type="entry name" value="OmpA_C-like"/>
    <property type="match status" value="1"/>
</dbReference>
<keyword evidence="2" id="KW-0732">Signal</keyword>
<protein>
    <submittedName>
        <fullName evidence="4">DUF4892 domain-containing protein</fullName>
    </submittedName>
</protein>
<feature type="domain" description="OmpA-like" evidence="3">
    <location>
        <begin position="211"/>
        <end position="326"/>
    </location>
</feature>
<feature type="chain" id="PRO_5046072045" evidence="2">
    <location>
        <begin position="23"/>
        <end position="326"/>
    </location>
</feature>
<reference evidence="4 5" key="1">
    <citation type="submission" date="2021-01" db="EMBL/GenBank/DDBJ databases">
        <title>Roseomonas sp. nov, a bacterium isolated from an oil production mixture in Yumen Oilfield.</title>
        <authorList>
            <person name="Wu D."/>
        </authorList>
    </citation>
    <scope>NUCLEOTIDE SEQUENCE [LARGE SCALE GENOMIC DNA]</scope>
    <source>
        <strain evidence="4 5">ROY-5-3</strain>
    </source>
</reference>
<organism evidence="4 5">
    <name type="scientific">Falsiroseomonas oleicola</name>
    <dbReference type="NCBI Taxonomy" id="2801474"/>
    <lineage>
        <taxon>Bacteria</taxon>
        <taxon>Pseudomonadati</taxon>
        <taxon>Pseudomonadota</taxon>
        <taxon>Alphaproteobacteria</taxon>
        <taxon>Acetobacterales</taxon>
        <taxon>Roseomonadaceae</taxon>
        <taxon>Falsiroseomonas</taxon>
    </lineage>
</organism>
<feature type="signal peptide" evidence="2">
    <location>
        <begin position="1"/>
        <end position="22"/>
    </location>
</feature>
<sequence length="326" mass="35611">MTRLVLLLAVLLVALPLGPVRAQPGGDVAGGRDHPLVGRYEGAVLRHHHSREFDEFRMIDRQVLNRDRQQTGTLINDRNSRPVAGRAWRLRYEAPAGRSAAEVLRNHQQALAAKGFATVFACRAQACGDPAAFWNAVVESAPGPGPRLTSAWRDQSYLLARLERPEGEVLVAMLAVENRGGPQLLVDVVEARPMQADRITFVDASAMQRAVEETGRVALYGINFAFDSAEILPDSRPTLEEVARFLRANAALRVVVTGHTDSQGEFDYNLGLSARRAQAVVAALTRDFGIPAARLTAFGAGMAAPLARNDDEAGRARNRRVEIVRR</sequence>
<dbReference type="Proteomes" id="UP000689967">
    <property type="component" value="Unassembled WGS sequence"/>
</dbReference>
<keyword evidence="1" id="KW-0472">Membrane</keyword>
<dbReference type="Pfam" id="PF16234">
    <property type="entry name" value="DUF4892"/>
    <property type="match status" value="1"/>
</dbReference>
<proteinExistence type="predicted"/>
<comment type="caution">
    <text evidence="4">The sequence shown here is derived from an EMBL/GenBank/DDBJ whole genome shotgun (WGS) entry which is preliminary data.</text>
</comment>
<dbReference type="InterPro" id="IPR050330">
    <property type="entry name" value="Bact_OuterMem_StrucFunc"/>
</dbReference>
<dbReference type="EMBL" id="JAERQM010000001">
    <property type="protein sequence ID" value="MBU8542875.1"/>
    <property type="molecule type" value="Genomic_DNA"/>
</dbReference>
<dbReference type="InterPro" id="IPR032608">
    <property type="entry name" value="DUF4892"/>
</dbReference>
<accession>A0ABS6H695</accession>